<dbReference type="CDD" id="cd04186">
    <property type="entry name" value="GT_2_like_c"/>
    <property type="match status" value="1"/>
</dbReference>
<gene>
    <name evidence="2" type="ORF">SAMN05421644_1112</name>
</gene>
<dbReference type="STRING" id="61595.SAMN05421644_1112"/>
<proteinExistence type="predicted"/>
<dbReference type="Gene3D" id="3.40.50.2000">
    <property type="entry name" value="Glycogen Phosphorylase B"/>
    <property type="match status" value="1"/>
</dbReference>
<dbReference type="SUPFAM" id="SSF53448">
    <property type="entry name" value="Nucleotide-diphospho-sugar transferases"/>
    <property type="match status" value="1"/>
</dbReference>
<dbReference type="InterPro" id="IPR029044">
    <property type="entry name" value="Nucleotide-diphossugar_trans"/>
</dbReference>
<dbReference type="Pfam" id="PF00535">
    <property type="entry name" value="Glycos_transf_2"/>
    <property type="match status" value="1"/>
</dbReference>
<dbReference type="PANTHER" id="PTHR43179:SF7">
    <property type="entry name" value="RHAMNOSYLTRANSFERASE WBBL"/>
    <property type="match status" value="1"/>
</dbReference>
<evidence type="ECO:0000313" key="3">
    <source>
        <dbReference type="Proteomes" id="UP000198672"/>
    </source>
</evidence>
<sequence>MPTLTDLALGNKALRNGNLQSALRHYLRSLDANPGLAAVVTPNIASIRRRNALQRRGKSQRYLQCLNGQEKLGSSQVSSRVAALEQAGHRVDIVTLVDEAGPQLKNQQGTLIHVNADTLAERALEIVLAQPVDQVDLWSADPSSLALGCCYAIIWGTAVYLWEEGSHPISDSGLPLGQYLDTPYNKPLLGYLLTQLPTALRVLAAQSTGLAAFRSSPRPYESHHLALSFADMQAHLSDGLETAGEVSDRLFALFIGRSPQQHERNHYRHLLTTDRVDKAGLSRMLWAAEEGLRHRAGFHADRCPRALALVPIGEVRPKDIHLPACESPELSILIPVYGQLDHTLACLYSVAAHPPRVPFEVVVLDDRSPDDSARQLQQIDNLRVIVHPQNLGFVRSCNRGAEIARGRYLFFLNNDTQIQPCCFDALFDTYQYFPKAGLIGAKLVYPDGRLQEAGGIVWQDASAWNYGRDDDPHKSVYNYVRETDYCSGAAILIEKALFEQLGRFDERYCPAYCEDTALAFTVRAAGKQVIYQPRAEVVHFEGISHGTSTDSGIKAYQVANNKRLFEQWQHRLSDEHFPNAQHVPLARERSARKCRVLIIDHYVPQPDRDAGSRTMFQLMEALLAQGVLIKFWPANNRYDPDYTPQLERRGIEVMYGKEFERQFDAWMREHGGYLSAVIASRPHITEPLLESLRSHTQAKILYYGHDLHHRRLQAELELHYDARVHEEMRWFEKQEKQIWTKVDAVYYPSADETNLVNCWLREQGLPESAKTLPPYAFEQFPANPEANLKQRRDIIFVGGFAHPPNVGGATWFVREVLPLVQHRFPDVHLTLIGSNPKPEVIALGGPAVTVTGFVPDEVLDHYYATARVAIAPLRYGAGIKGKVVESMRHGLPCVTTPAGVQGLDAALSCLSSESEPKAFAERVMELMVDDALWVDRSRAAQRFCRQQFTHDAMWQAIRDDIPAGPLGYQSTLQERAA</sequence>
<dbReference type="GO" id="GO:0016740">
    <property type="term" value="F:transferase activity"/>
    <property type="evidence" value="ECO:0007669"/>
    <property type="project" value="UniProtKB-KW"/>
</dbReference>
<dbReference type="CDD" id="cd03801">
    <property type="entry name" value="GT4_PimA-like"/>
    <property type="match status" value="1"/>
</dbReference>
<dbReference type="AlphaFoldDB" id="A0A1H3E1C4"/>
<reference evidence="3" key="1">
    <citation type="submission" date="2016-10" db="EMBL/GenBank/DDBJ databases">
        <authorList>
            <person name="Varghese N."/>
            <person name="Submissions S."/>
        </authorList>
    </citation>
    <scope>NUCLEOTIDE SEQUENCE [LARGE SCALE GENOMIC DNA]</scope>
    <source>
        <strain evidence="3">DSM 173</strain>
    </source>
</reference>
<name>A0A1H3E1C4_ALLWA</name>
<dbReference type="Gene3D" id="3.90.550.10">
    <property type="entry name" value="Spore Coat Polysaccharide Biosynthesis Protein SpsA, Chain A"/>
    <property type="match status" value="1"/>
</dbReference>
<accession>A0A1H3E1C4</accession>
<dbReference type="InterPro" id="IPR001173">
    <property type="entry name" value="Glyco_trans_2-like"/>
</dbReference>
<protein>
    <submittedName>
        <fullName evidence="2">Glycosyltransferase, GT2 family</fullName>
    </submittedName>
</protein>
<dbReference type="EMBL" id="FNOW01000011">
    <property type="protein sequence ID" value="SDX72420.1"/>
    <property type="molecule type" value="Genomic_DNA"/>
</dbReference>
<dbReference type="Pfam" id="PF13692">
    <property type="entry name" value="Glyco_trans_1_4"/>
    <property type="match status" value="1"/>
</dbReference>
<dbReference type="SUPFAM" id="SSF53756">
    <property type="entry name" value="UDP-Glycosyltransferase/glycogen phosphorylase"/>
    <property type="match status" value="1"/>
</dbReference>
<dbReference type="PANTHER" id="PTHR43179">
    <property type="entry name" value="RHAMNOSYLTRANSFERASE WBBL"/>
    <property type="match status" value="1"/>
</dbReference>
<evidence type="ECO:0000313" key="2">
    <source>
        <dbReference type="EMBL" id="SDX72420.1"/>
    </source>
</evidence>
<dbReference type="Proteomes" id="UP000198672">
    <property type="component" value="Unassembled WGS sequence"/>
</dbReference>
<dbReference type="RefSeq" id="WP_218139697.1">
    <property type="nucleotide sequence ID" value="NZ_FNOW01000011.1"/>
</dbReference>
<keyword evidence="3" id="KW-1185">Reference proteome</keyword>
<organism evidence="2 3">
    <name type="scientific">Allochromatium warmingii</name>
    <name type="common">Chromatium warmingii</name>
    <dbReference type="NCBI Taxonomy" id="61595"/>
    <lineage>
        <taxon>Bacteria</taxon>
        <taxon>Pseudomonadati</taxon>
        <taxon>Pseudomonadota</taxon>
        <taxon>Gammaproteobacteria</taxon>
        <taxon>Chromatiales</taxon>
        <taxon>Chromatiaceae</taxon>
        <taxon>Allochromatium</taxon>
    </lineage>
</organism>
<keyword evidence="2" id="KW-0808">Transferase</keyword>
<feature type="domain" description="Glycosyltransferase 2-like" evidence="1">
    <location>
        <begin position="331"/>
        <end position="454"/>
    </location>
</feature>
<evidence type="ECO:0000259" key="1">
    <source>
        <dbReference type="Pfam" id="PF00535"/>
    </source>
</evidence>